<proteinExistence type="predicted"/>
<organism evidence="8 9">
    <name type="scientific">Kalanchoe fedtschenkoi</name>
    <name type="common">Lavender scallops</name>
    <name type="synonym">South American air plant</name>
    <dbReference type="NCBI Taxonomy" id="63787"/>
    <lineage>
        <taxon>Eukaryota</taxon>
        <taxon>Viridiplantae</taxon>
        <taxon>Streptophyta</taxon>
        <taxon>Embryophyta</taxon>
        <taxon>Tracheophyta</taxon>
        <taxon>Spermatophyta</taxon>
        <taxon>Magnoliopsida</taxon>
        <taxon>eudicotyledons</taxon>
        <taxon>Gunneridae</taxon>
        <taxon>Pentapetalae</taxon>
        <taxon>Saxifragales</taxon>
        <taxon>Crassulaceae</taxon>
        <taxon>Kalanchoe</taxon>
    </lineage>
</organism>
<reference evidence="8" key="1">
    <citation type="submission" date="2021-01" db="UniProtKB">
        <authorList>
            <consortium name="EnsemblPlants"/>
        </authorList>
    </citation>
    <scope>IDENTIFICATION</scope>
</reference>
<dbReference type="FunFam" id="1.10.10.60:FF:000001">
    <property type="entry name" value="MYB-related transcription factor"/>
    <property type="match status" value="1"/>
</dbReference>
<evidence type="ECO:0000313" key="8">
    <source>
        <dbReference type="EnsemblPlants" id="Kaladp0096s0026.1.v1.1"/>
    </source>
</evidence>
<dbReference type="Pfam" id="PF00249">
    <property type="entry name" value="Myb_DNA-binding"/>
    <property type="match status" value="2"/>
</dbReference>
<dbReference type="SMART" id="SM00717">
    <property type="entry name" value="SANT"/>
    <property type="match status" value="2"/>
</dbReference>
<evidence type="ECO:0000256" key="4">
    <source>
        <dbReference type="ARBA" id="ARBA00023242"/>
    </source>
</evidence>
<dbReference type="SUPFAM" id="SSF46689">
    <property type="entry name" value="Homeodomain-like"/>
    <property type="match status" value="1"/>
</dbReference>
<comment type="subcellular location">
    <subcellularLocation>
        <location evidence="1">Nucleus</location>
    </subcellularLocation>
</comment>
<evidence type="ECO:0000256" key="2">
    <source>
        <dbReference type="ARBA" id="ARBA00022737"/>
    </source>
</evidence>
<evidence type="ECO:0000256" key="3">
    <source>
        <dbReference type="ARBA" id="ARBA00023125"/>
    </source>
</evidence>
<dbReference type="PANTHER" id="PTHR47998">
    <property type="entry name" value="TRANSCRIPTION FACTOR MYB51-LIKE ISOFORM X1"/>
    <property type="match status" value="1"/>
</dbReference>
<dbReference type="GO" id="GO:0000976">
    <property type="term" value="F:transcription cis-regulatory region binding"/>
    <property type="evidence" value="ECO:0007669"/>
    <property type="project" value="TreeGrafter"/>
</dbReference>
<dbReference type="GO" id="GO:0030154">
    <property type="term" value="P:cell differentiation"/>
    <property type="evidence" value="ECO:0007669"/>
    <property type="project" value="TreeGrafter"/>
</dbReference>
<feature type="domain" description="HTH myb-type" evidence="7">
    <location>
        <begin position="69"/>
        <end position="119"/>
    </location>
</feature>
<dbReference type="EnsemblPlants" id="Kaladp0096s0026.1.v1.1">
    <property type="protein sequence ID" value="Kaladp0096s0026.1.v1.1"/>
    <property type="gene ID" value="Kaladp0096s0026.v1.1"/>
</dbReference>
<feature type="domain" description="Myb-like" evidence="6">
    <location>
        <begin position="65"/>
        <end position="115"/>
    </location>
</feature>
<dbReference type="InterPro" id="IPR009057">
    <property type="entry name" value="Homeodomain-like_sf"/>
</dbReference>
<dbReference type="AlphaFoldDB" id="A0A7N0V3K5"/>
<dbReference type="PROSITE" id="PS50090">
    <property type="entry name" value="MYB_LIKE"/>
    <property type="match status" value="2"/>
</dbReference>
<evidence type="ECO:0000259" key="7">
    <source>
        <dbReference type="PROSITE" id="PS51294"/>
    </source>
</evidence>
<dbReference type="CDD" id="cd00167">
    <property type="entry name" value="SANT"/>
    <property type="match status" value="2"/>
</dbReference>
<feature type="domain" description="Myb-like" evidence="6">
    <location>
        <begin position="12"/>
        <end position="64"/>
    </location>
</feature>
<accession>A0A7N0V3K5</accession>
<keyword evidence="9" id="KW-1185">Reference proteome</keyword>
<dbReference type="InterPro" id="IPR001005">
    <property type="entry name" value="SANT/Myb"/>
</dbReference>
<dbReference type="InterPro" id="IPR015495">
    <property type="entry name" value="Myb_TF_plants"/>
</dbReference>
<keyword evidence="3" id="KW-0238">DNA-binding</keyword>
<dbReference type="EnsemblPlants" id="Kaladp0096s0026.2.v1.1">
    <property type="protein sequence ID" value="Kaladp0096s0026.2.v1.1"/>
    <property type="gene ID" value="Kaladp0096s0026.v1.1"/>
</dbReference>
<dbReference type="Gramene" id="Kaladp0096s0026.2.v1.1">
    <property type="protein sequence ID" value="Kaladp0096s0026.2.v1.1"/>
    <property type="gene ID" value="Kaladp0096s0026.v1.1"/>
</dbReference>
<dbReference type="PANTHER" id="PTHR47998:SF91">
    <property type="entry name" value="MYB-RELATED PROTEIN 308-LIKE"/>
    <property type="match status" value="1"/>
</dbReference>
<evidence type="ECO:0000256" key="5">
    <source>
        <dbReference type="SAM" id="MobiDB-lite"/>
    </source>
</evidence>
<dbReference type="Gene3D" id="1.10.10.60">
    <property type="entry name" value="Homeodomain-like"/>
    <property type="match status" value="2"/>
</dbReference>
<evidence type="ECO:0000256" key="1">
    <source>
        <dbReference type="ARBA" id="ARBA00004123"/>
    </source>
</evidence>
<keyword evidence="4" id="KW-0539">Nucleus</keyword>
<keyword evidence="2" id="KW-0677">Repeat</keyword>
<feature type="region of interest" description="Disordered" evidence="5">
    <location>
        <begin position="126"/>
        <end position="151"/>
    </location>
</feature>
<evidence type="ECO:0000259" key="6">
    <source>
        <dbReference type="PROSITE" id="PS50090"/>
    </source>
</evidence>
<dbReference type="Proteomes" id="UP000594263">
    <property type="component" value="Unplaced"/>
</dbReference>
<name>A0A7N0V3K5_KALFE</name>
<dbReference type="PROSITE" id="PS51294">
    <property type="entry name" value="HTH_MYB"/>
    <property type="match status" value="2"/>
</dbReference>
<dbReference type="Gramene" id="Kaladp0096s0026.1.v1.1">
    <property type="protein sequence ID" value="Kaladp0096s0026.1.v1.1"/>
    <property type="gene ID" value="Kaladp0096s0026.v1.1"/>
</dbReference>
<feature type="domain" description="HTH myb-type" evidence="7">
    <location>
        <begin position="12"/>
        <end position="68"/>
    </location>
</feature>
<dbReference type="InterPro" id="IPR017930">
    <property type="entry name" value="Myb_dom"/>
</dbReference>
<sequence>MAAGKTRGSSYKEVTSRAAWKLEEDQKLEEYVLKHGAKRWNQIAEKTGLNRSGKSCRLRWLNYLKPGIKRGNMSEDEEDLIQRLHKLLGNRWSLIAGRLPGRTDNEIKNYWNFHLKTRVLGETETNNIPSKHKTSRTSYYEKEPTTSGNNNHECHAGNPNANQIDNECQAAGNLNANQINEADNCFDWSPHISDCSEWVNRLLDLDVEQWLQEDMDILN</sequence>
<dbReference type="GO" id="GO:0005634">
    <property type="term" value="C:nucleus"/>
    <property type="evidence" value="ECO:0007669"/>
    <property type="project" value="UniProtKB-SubCell"/>
</dbReference>
<protein>
    <submittedName>
        <fullName evidence="8">Uncharacterized protein</fullName>
    </submittedName>
</protein>
<dbReference type="GO" id="GO:0006355">
    <property type="term" value="P:regulation of DNA-templated transcription"/>
    <property type="evidence" value="ECO:0007669"/>
    <property type="project" value="TreeGrafter"/>
</dbReference>
<evidence type="ECO:0000313" key="9">
    <source>
        <dbReference type="Proteomes" id="UP000594263"/>
    </source>
</evidence>